<dbReference type="Pfam" id="PF21768">
    <property type="entry name" value="AF_1763-like_C"/>
    <property type="match status" value="1"/>
</dbReference>
<dbReference type="Gene3D" id="3.40.50.1820">
    <property type="entry name" value="alpha/beta hydrolase"/>
    <property type="match status" value="1"/>
</dbReference>
<evidence type="ECO:0000259" key="3">
    <source>
        <dbReference type="Pfam" id="PF18067"/>
    </source>
</evidence>
<evidence type="ECO:0000313" key="5">
    <source>
        <dbReference type="EMBL" id="SER40571.1"/>
    </source>
</evidence>
<evidence type="ECO:0000313" key="10">
    <source>
        <dbReference type="Proteomes" id="UP000305198"/>
    </source>
</evidence>
<dbReference type="InterPro" id="IPR049036">
    <property type="entry name" value="AF_1763-like_C"/>
</dbReference>
<evidence type="ECO:0000313" key="8">
    <source>
        <dbReference type="Proteomes" id="UP000186599"/>
    </source>
</evidence>
<feature type="signal peptide" evidence="1">
    <location>
        <begin position="1"/>
        <end position="27"/>
    </location>
</feature>
<dbReference type="Pfam" id="PF18067">
    <property type="entry name" value="Lipase_C"/>
    <property type="match status" value="1"/>
</dbReference>
<evidence type="ECO:0000313" key="7">
    <source>
        <dbReference type="EMBL" id="TKA93335.1"/>
    </source>
</evidence>
<feature type="chain" id="PRO_5010473082" evidence="1">
    <location>
        <begin position="28"/>
        <end position="639"/>
    </location>
</feature>
<dbReference type="EMBL" id="SWAV01000001">
    <property type="protein sequence ID" value="TKA93335.1"/>
    <property type="molecule type" value="Genomic_DNA"/>
</dbReference>
<evidence type="ECO:0000313" key="6">
    <source>
        <dbReference type="EMBL" id="SFL77644.1"/>
    </source>
</evidence>
<dbReference type="InterPro" id="IPR029058">
    <property type="entry name" value="AB_hydrolase_fold"/>
</dbReference>
<dbReference type="SUPFAM" id="SSF53474">
    <property type="entry name" value="alpha/beta-Hydrolases"/>
    <property type="match status" value="1"/>
</dbReference>
<dbReference type="InterPro" id="IPR040664">
    <property type="entry name" value="AFL_C"/>
</dbReference>
<dbReference type="Proteomes" id="UP000186904">
    <property type="component" value="Unassembled WGS sequence"/>
</dbReference>
<dbReference type="Gene3D" id="2.60.40.2200">
    <property type="match status" value="1"/>
</dbReference>
<evidence type="ECO:0000313" key="9">
    <source>
        <dbReference type="Proteomes" id="UP000186904"/>
    </source>
</evidence>
<dbReference type="OrthoDB" id="8871309at2"/>
<feature type="domain" description="AFL C-terminal" evidence="3">
    <location>
        <begin position="400"/>
        <end position="494"/>
    </location>
</feature>
<organism evidence="6 8">
    <name type="scientific">Halopseudomonas bauzanensis</name>
    <dbReference type="NCBI Taxonomy" id="653930"/>
    <lineage>
        <taxon>Bacteria</taxon>
        <taxon>Pseudomonadati</taxon>
        <taxon>Pseudomonadota</taxon>
        <taxon>Gammaproteobacteria</taxon>
        <taxon>Pseudomonadales</taxon>
        <taxon>Pseudomonadaceae</taxon>
        <taxon>Halopseudomonas</taxon>
    </lineage>
</organism>
<keyword evidence="8" id="KW-1185">Reference proteome</keyword>
<reference evidence="7 10" key="2">
    <citation type="submission" date="2019-04" db="EMBL/GenBank/DDBJ databases">
        <title>Crypto-aerobic microbial life in anoxic (sulfidic) marine sediments.</title>
        <authorList>
            <person name="Bhattacharya S."/>
            <person name="Roy C."/>
            <person name="Mondal N."/>
            <person name="Sarkar J."/>
            <person name="Mandal S."/>
            <person name="Rameez M.J."/>
            <person name="Ghosh W."/>
        </authorList>
    </citation>
    <scope>NUCLEOTIDE SEQUENCE [LARGE SCALE GENOMIC DNA]</scope>
    <source>
        <strain evidence="7 10">SBBB</strain>
    </source>
</reference>
<accession>A0A1I4KFU2</accession>
<proteinExistence type="predicted"/>
<evidence type="ECO:0000259" key="4">
    <source>
        <dbReference type="Pfam" id="PF21768"/>
    </source>
</evidence>
<evidence type="ECO:0000256" key="1">
    <source>
        <dbReference type="SAM" id="SignalP"/>
    </source>
</evidence>
<dbReference type="Proteomes" id="UP000305198">
    <property type="component" value="Unassembled WGS sequence"/>
</dbReference>
<keyword evidence="6" id="KW-0378">Hydrolase</keyword>
<name>A0A1I4KFU2_9GAMM</name>
<dbReference type="STRING" id="653930.SAMN05216589_0463"/>
<dbReference type="InterPro" id="IPR000073">
    <property type="entry name" value="AB_hydrolase_1"/>
</dbReference>
<dbReference type="GO" id="GO:0016787">
    <property type="term" value="F:hydrolase activity"/>
    <property type="evidence" value="ECO:0007669"/>
    <property type="project" value="UniProtKB-KW"/>
</dbReference>
<dbReference type="Proteomes" id="UP000186599">
    <property type="component" value="Unassembled WGS sequence"/>
</dbReference>
<keyword evidence="1" id="KW-0732">Signal</keyword>
<dbReference type="EMBL" id="FOUA01000001">
    <property type="protein sequence ID" value="SFL77644.1"/>
    <property type="molecule type" value="Genomic_DNA"/>
</dbReference>
<dbReference type="Pfam" id="PF00561">
    <property type="entry name" value="Abhydrolase_1"/>
    <property type="match status" value="1"/>
</dbReference>
<dbReference type="EMBL" id="FOGN01000001">
    <property type="protein sequence ID" value="SER40571.1"/>
    <property type="molecule type" value="Genomic_DNA"/>
</dbReference>
<sequence length="639" mass="68993">MNRNKRSLPSASGLRMSAIGIASVMLAGCFSGSGSSDSRSDELSEGVFIDSAVSGLRFSTETQQGRTSAEGAFVYRPGENIDFAVGGIQLGSAAGQSVITPINLLPDADPADAAVVNMARLLQSLDADGNLVNGIQISDEIDQQVTEYAQQHRLENLDFSDDEAFEQAVAGLLDELNQAGVFDENSRAGERSLRARLPAWQHLQDSLAQLDGAELQHDRLPVLFIHGGAGSASQFESQAQRLRANGYPLAHIGVYEYNTATGQDPFDPEQAAARNASINRIIDQLLLATGAQQVNLIGHSMGTRVSLVYLSEPANAAKVARYVSVDGAAVDHQPGDVPTLALWGQYVDRTVVGAQNVYPPADAPVGHIEVATSAESFERMYHFFNGEAPAETAIPQAAGQQVWIAGKTHIFPENIGAEGTTLEIYQTDPHTGVRLSDVPLHTQRIGVSGDWGPLQVDRDAVLEYALLHPEPGNDQYFYREGYPQDSFLVRLNTSLPGTGVGQYLHRSAAHTNIIIGRDKELWGDQGDDNDRLTVNGTDVVTELTAPLLKRLSSLFLHDRNSDQRSNLAGPDQLFHLLPFMSGLDLFLPASSHAGEIIAIRLQPRSGGEEQVINVPNWPSDKVRSVSVQFRDYATGTAQD</sequence>
<reference evidence="8 9" key="1">
    <citation type="submission" date="2016-10" db="EMBL/GenBank/DDBJ databases">
        <authorList>
            <person name="de Groot N.N."/>
        </authorList>
    </citation>
    <scope>NUCLEOTIDE SEQUENCE [LARGE SCALE GENOMIC DNA]</scope>
    <source>
        <strain evidence="6 8">CGMCC 1.9095</strain>
        <strain evidence="5 9">DSM 22558</strain>
    </source>
</reference>
<dbReference type="Gene3D" id="2.60.40.2190">
    <property type="match status" value="1"/>
</dbReference>
<gene>
    <name evidence="7" type="ORF">FA869_03950</name>
    <name evidence="6" type="ORF">SAMN04487855_1161</name>
    <name evidence="5" type="ORF">SAMN05216589_0463</name>
</gene>
<dbReference type="AlphaFoldDB" id="A0A1I4KFU2"/>
<feature type="domain" description="AB hydrolase-1" evidence="2">
    <location>
        <begin position="221"/>
        <end position="337"/>
    </location>
</feature>
<feature type="domain" description="AF-1763-like C-terminal" evidence="4">
    <location>
        <begin position="517"/>
        <end position="631"/>
    </location>
</feature>
<protein>
    <submittedName>
        <fullName evidence="7">Alpha/beta fold hydrolase</fullName>
    </submittedName>
    <submittedName>
        <fullName evidence="6">Alpha/beta hydrolase fold</fullName>
    </submittedName>
</protein>
<evidence type="ECO:0000259" key="2">
    <source>
        <dbReference type="Pfam" id="PF00561"/>
    </source>
</evidence>
<dbReference type="PROSITE" id="PS51257">
    <property type="entry name" value="PROKAR_LIPOPROTEIN"/>
    <property type="match status" value="1"/>
</dbReference>